<proteinExistence type="predicted"/>
<dbReference type="AlphaFoldDB" id="A0A8G1QVH5"/>
<feature type="non-terminal residue" evidence="2">
    <location>
        <position position="1"/>
    </location>
</feature>
<dbReference type="GeneID" id="37167709"/>
<feature type="transmembrane region" description="Helical" evidence="1">
    <location>
        <begin position="32"/>
        <end position="51"/>
    </location>
</feature>
<evidence type="ECO:0000256" key="1">
    <source>
        <dbReference type="SAM" id="Phobius"/>
    </source>
</evidence>
<dbReference type="EMBL" id="KZ825077">
    <property type="protein sequence ID" value="RAH53369.1"/>
    <property type="molecule type" value="Genomic_DNA"/>
</dbReference>
<accession>A0A8G1QVH5</accession>
<name>A0A8G1QVH5_9EURO</name>
<reference evidence="2 3" key="1">
    <citation type="submission" date="2018-02" db="EMBL/GenBank/DDBJ databases">
        <title>The genomes of Aspergillus section Nigri reveals drivers in fungal speciation.</title>
        <authorList>
            <consortium name="DOE Joint Genome Institute"/>
            <person name="Vesth T.C."/>
            <person name="Nybo J."/>
            <person name="Theobald S."/>
            <person name="Brandl J."/>
            <person name="Frisvad J.C."/>
            <person name="Nielsen K.F."/>
            <person name="Lyhne E.K."/>
            <person name="Kogle M.E."/>
            <person name="Kuo A."/>
            <person name="Riley R."/>
            <person name="Clum A."/>
            <person name="Nolan M."/>
            <person name="Lipzen A."/>
            <person name="Salamov A."/>
            <person name="Henrissat B."/>
            <person name="Wiebenga A."/>
            <person name="De vries R.P."/>
            <person name="Grigoriev I.V."/>
            <person name="Mortensen U.H."/>
            <person name="Andersen M.R."/>
            <person name="Baker S.E."/>
        </authorList>
    </citation>
    <scope>NUCLEOTIDE SEQUENCE [LARGE SCALE GENOMIC DNA]</scope>
    <source>
        <strain evidence="2 3">CBS 112811</strain>
    </source>
</reference>
<keyword evidence="3" id="KW-1185">Reference proteome</keyword>
<keyword evidence="1" id="KW-1133">Transmembrane helix</keyword>
<keyword evidence="1" id="KW-0812">Transmembrane</keyword>
<protein>
    <submittedName>
        <fullName evidence="2">Uncharacterized protein</fullName>
    </submittedName>
</protein>
<evidence type="ECO:0000313" key="2">
    <source>
        <dbReference type="EMBL" id="RAH53369.1"/>
    </source>
</evidence>
<organism evidence="2 3">
    <name type="scientific">Aspergillus piperis CBS 112811</name>
    <dbReference type="NCBI Taxonomy" id="1448313"/>
    <lineage>
        <taxon>Eukaryota</taxon>
        <taxon>Fungi</taxon>
        <taxon>Dikarya</taxon>
        <taxon>Ascomycota</taxon>
        <taxon>Pezizomycotina</taxon>
        <taxon>Eurotiomycetes</taxon>
        <taxon>Eurotiomycetidae</taxon>
        <taxon>Eurotiales</taxon>
        <taxon>Aspergillaceae</taxon>
        <taxon>Aspergillus</taxon>
        <taxon>Aspergillus subgen. Circumdati</taxon>
    </lineage>
</organism>
<sequence length="73" mass="8199">FGTFDLSTDSWGSTRWLTNWWGDGEPVTPGRFRLSALSAAMTTVTLTAILTSRFPYRHPRRSSSYGHVSQTMS</sequence>
<evidence type="ECO:0000313" key="3">
    <source>
        <dbReference type="Proteomes" id="UP000249526"/>
    </source>
</evidence>
<gene>
    <name evidence="2" type="ORF">BO85DRAFT_504650</name>
</gene>
<dbReference type="RefSeq" id="XP_025511291.1">
    <property type="nucleotide sequence ID" value="XM_025664307.1"/>
</dbReference>
<dbReference type="Proteomes" id="UP000249526">
    <property type="component" value="Unassembled WGS sequence"/>
</dbReference>
<keyword evidence="1" id="KW-0472">Membrane</keyword>